<dbReference type="InterPro" id="IPR015947">
    <property type="entry name" value="PUA-like_sf"/>
</dbReference>
<dbReference type="Proteomes" id="UP000468735">
    <property type="component" value="Unassembled WGS sequence"/>
</dbReference>
<dbReference type="InterPro" id="IPR029030">
    <property type="entry name" value="Caspase-like_dom_sf"/>
</dbReference>
<comment type="caution">
    <text evidence="2">The sequence shown here is derived from an EMBL/GenBank/DDBJ whole genome shotgun (WGS) entry which is preliminary data.</text>
</comment>
<dbReference type="InterPro" id="IPR045134">
    <property type="entry name" value="UHRF1/2-like"/>
</dbReference>
<dbReference type="SMART" id="SM00466">
    <property type="entry name" value="SRA"/>
    <property type="match status" value="1"/>
</dbReference>
<dbReference type="EMBL" id="WBMT01000008">
    <property type="protein sequence ID" value="KAB2347734.1"/>
    <property type="molecule type" value="Genomic_DNA"/>
</dbReference>
<dbReference type="GO" id="GO:0044027">
    <property type="term" value="P:negative regulation of gene expression via chromosomal CpG island methylation"/>
    <property type="evidence" value="ECO:0007669"/>
    <property type="project" value="TreeGrafter"/>
</dbReference>
<dbReference type="PANTHER" id="PTHR14140">
    <property type="entry name" value="E3 UBIQUITIN-PROTEIN LIGASE UHRF-RELATED"/>
    <property type="match status" value="1"/>
</dbReference>
<dbReference type="SUPFAM" id="SSF88697">
    <property type="entry name" value="PUA domain-like"/>
    <property type="match status" value="1"/>
</dbReference>
<dbReference type="PROSITE" id="PS51015">
    <property type="entry name" value="YDG"/>
    <property type="match status" value="1"/>
</dbReference>
<dbReference type="SUPFAM" id="SSF52129">
    <property type="entry name" value="Caspase-like"/>
    <property type="match status" value="1"/>
</dbReference>
<dbReference type="GO" id="GO:0061630">
    <property type="term" value="F:ubiquitin protein ligase activity"/>
    <property type="evidence" value="ECO:0007669"/>
    <property type="project" value="TreeGrafter"/>
</dbReference>
<keyword evidence="3" id="KW-1185">Reference proteome</keyword>
<feature type="domain" description="YDG" evidence="1">
    <location>
        <begin position="190"/>
        <end position="333"/>
    </location>
</feature>
<dbReference type="Gene3D" id="3.40.50.1460">
    <property type="match status" value="1"/>
</dbReference>
<dbReference type="InterPro" id="IPR036987">
    <property type="entry name" value="SRA-YDG_sf"/>
</dbReference>
<dbReference type="GO" id="GO:0004197">
    <property type="term" value="F:cysteine-type endopeptidase activity"/>
    <property type="evidence" value="ECO:0007669"/>
    <property type="project" value="InterPro"/>
</dbReference>
<dbReference type="Gene3D" id="2.30.280.10">
    <property type="entry name" value="SRA-YDG"/>
    <property type="match status" value="1"/>
</dbReference>
<dbReference type="PANTHER" id="PTHR14140:SF27">
    <property type="entry name" value="OS04G0289800 PROTEIN"/>
    <property type="match status" value="1"/>
</dbReference>
<dbReference type="RefSeq" id="WP_151561357.1">
    <property type="nucleotide sequence ID" value="NZ_WBMT01000008.1"/>
</dbReference>
<evidence type="ECO:0000259" key="1">
    <source>
        <dbReference type="PROSITE" id="PS51015"/>
    </source>
</evidence>
<dbReference type="OrthoDB" id="4464809at2"/>
<dbReference type="GO" id="GO:0016567">
    <property type="term" value="P:protein ubiquitination"/>
    <property type="evidence" value="ECO:0007669"/>
    <property type="project" value="TreeGrafter"/>
</dbReference>
<evidence type="ECO:0000313" key="3">
    <source>
        <dbReference type="Proteomes" id="UP000468735"/>
    </source>
</evidence>
<organism evidence="2 3">
    <name type="scientific">Actinomadura rudentiformis</name>
    <dbReference type="NCBI Taxonomy" id="359158"/>
    <lineage>
        <taxon>Bacteria</taxon>
        <taxon>Bacillati</taxon>
        <taxon>Actinomycetota</taxon>
        <taxon>Actinomycetes</taxon>
        <taxon>Streptosporangiales</taxon>
        <taxon>Thermomonosporaceae</taxon>
        <taxon>Actinomadura</taxon>
    </lineage>
</organism>
<dbReference type="InterPro" id="IPR003105">
    <property type="entry name" value="SRA_YDG"/>
</dbReference>
<dbReference type="GO" id="GO:0006508">
    <property type="term" value="P:proteolysis"/>
    <property type="evidence" value="ECO:0007669"/>
    <property type="project" value="InterPro"/>
</dbReference>
<dbReference type="Pfam" id="PF02182">
    <property type="entry name" value="SAD_SRA"/>
    <property type="match status" value="1"/>
</dbReference>
<reference evidence="2 3" key="1">
    <citation type="submission" date="2019-09" db="EMBL/GenBank/DDBJ databases">
        <title>Actinomadura physcomitrii sp. nov., a novel actinomycete isolated from moss [Physcomitrium sphaericum (Ludw) Fuernr].</title>
        <authorList>
            <person name="Zhuang X."/>
            <person name="Liu C."/>
        </authorList>
    </citation>
    <scope>NUCLEOTIDE SEQUENCE [LARGE SCALE GENOMIC DNA]</scope>
    <source>
        <strain evidence="2 3">HMC1</strain>
    </source>
</reference>
<dbReference type="InterPro" id="IPR011600">
    <property type="entry name" value="Pept_C14_caspase"/>
</dbReference>
<name>A0A6H9Z100_9ACTN</name>
<sequence>MIGPVHVSGDEATETLFVYYAGHGTRDSDGALALALPSTPADPARGYFHTVPFDLLRKAILRSRARHRIVIIDCCYSGSAIGTMSAGDVQTQTYIEGTYVLTSASPHQLARAPEGHEFTAFTSELLKVMRDGIPEGERLLTLEAIKSHITANLTGQGFPEPWAQNRNAGGTLPFIRNVASVQASGPPGYGEIPSVDEGTLFASRADLREAGLHRPRQAGICGSKSNGGAESIVLSGGYEDDEDHGDVIIYTGHGGQNDHGDQIADQRPTDSGNAALITSITSRYPVRVIRGAGSKSPYAPPEGFSYDGLYTVENYWTKVRADGFRVLQFRLEKLQDTRPPIVPTGTPMDRAGVDISRWEPVSLEAYRDRNVAAKVAKAHGYVCQIGECGTVIETPAGFQITPTTHLKPITIPHKGPDIEANVLCVCPNHRIQLDLGVITIEDDLQVIDEIHGVPIGELHVSPGHKVGLEFIRYHRELFRRRRGDCLKICGWRGDRC</sequence>
<protein>
    <recommendedName>
        <fullName evidence="1">YDG domain-containing protein</fullName>
    </recommendedName>
</protein>
<dbReference type="NCBIfam" id="NF047832">
    <property type="entry name" value="caspase_w_EACC1"/>
    <property type="match status" value="1"/>
</dbReference>
<evidence type="ECO:0000313" key="2">
    <source>
        <dbReference type="EMBL" id="KAB2347734.1"/>
    </source>
</evidence>
<accession>A0A6H9Z100</accession>
<dbReference type="Pfam" id="PF00656">
    <property type="entry name" value="Peptidase_C14"/>
    <property type="match status" value="1"/>
</dbReference>
<gene>
    <name evidence="2" type="ORF">F8566_17635</name>
</gene>
<proteinExistence type="predicted"/>
<dbReference type="AlphaFoldDB" id="A0A6H9Z100"/>